<feature type="compositionally biased region" description="Basic and acidic residues" evidence="1">
    <location>
        <begin position="157"/>
        <end position="175"/>
    </location>
</feature>
<dbReference type="Proteomes" id="UP000183090">
    <property type="component" value="Unassembled WGS sequence"/>
</dbReference>
<proteinExistence type="predicted"/>
<dbReference type="InterPro" id="IPR012440">
    <property type="entry name" value="DUF1641"/>
</dbReference>
<dbReference type="RefSeq" id="WP_052749794.1">
    <property type="nucleotide sequence ID" value="NZ_CP011366.1"/>
</dbReference>
<dbReference type="AlphaFoldDB" id="A0AA94KVX8"/>
<dbReference type="EMBL" id="FOTB01000003">
    <property type="protein sequence ID" value="SFK74807.1"/>
    <property type="molecule type" value="Genomic_DNA"/>
</dbReference>
<feature type="transmembrane region" description="Helical" evidence="2">
    <location>
        <begin position="193"/>
        <end position="212"/>
    </location>
</feature>
<keyword evidence="2" id="KW-1133">Transmembrane helix</keyword>
<evidence type="ECO:0000313" key="3">
    <source>
        <dbReference type="EMBL" id="SFK74807.1"/>
    </source>
</evidence>
<dbReference type="Pfam" id="PF07849">
    <property type="entry name" value="DUF1641"/>
    <property type="match status" value="1"/>
</dbReference>
<keyword evidence="2" id="KW-0812">Transmembrane</keyword>
<protein>
    <submittedName>
        <fullName evidence="3">Uncharacterized conserved protein YjgD, DUF1641 family</fullName>
    </submittedName>
</protein>
<evidence type="ECO:0000256" key="2">
    <source>
        <dbReference type="SAM" id="Phobius"/>
    </source>
</evidence>
<feature type="region of interest" description="Disordered" evidence="1">
    <location>
        <begin position="157"/>
        <end position="189"/>
    </location>
</feature>
<keyword evidence="2" id="KW-0472">Membrane</keyword>
<evidence type="ECO:0000256" key="1">
    <source>
        <dbReference type="SAM" id="MobiDB-lite"/>
    </source>
</evidence>
<reference evidence="3 4" key="1">
    <citation type="submission" date="2016-10" db="EMBL/GenBank/DDBJ databases">
        <authorList>
            <person name="Varghese N."/>
            <person name="Submissions S."/>
        </authorList>
    </citation>
    <scope>NUCLEOTIDE SEQUENCE [LARGE SCALE GENOMIC DNA]</scope>
    <source>
        <strain evidence="3 4">CGMCC 1.6501</strain>
    </source>
</reference>
<organism evidence="3 4">
    <name type="scientific">Salinicoccus halodurans</name>
    <dbReference type="NCBI Taxonomy" id="407035"/>
    <lineage>
        <taxon>Bacteria</taxon>
        <taxon>Bacillati</taxon>
        <taxon>Bacillota</taxon>
        <taxon>Bacilli</taxon>
        <taxon>Bacillales</taxon>
        <taxon>Staphylococcaceae</taxon>
        <taxon>Salinicoccus</taxon>
    </lineage>
</organism>
<evidence type="ECO:0000313" key="4">
    <source>
        <dbReference type="Proteomes" id="UP000183090"/>
    </source>
</evidence>
<comment type="caution">
    <text evidence="3">The sequence shown here is derived from an EMBL/GenBank/DDBJ whole genome shotgun (WGS) entry which is preliminary data.</text>
</comment>
<dbReference type="PANTHER" id="PTHR38433">
    <property type="match status" value="1"/>
</dbReference>
<gene>
    <name evidence="3" type="ORF">SAMN05216235_1462</name>
</gene>
<dbReference type="PANTHER" id="PTHR38433:SF1">
    <property type="entry name" value="DUF1641 DOMAIN-CONTAINING PROTEIN"/>
    <property type="match status" value="1"/>
</dbReference>
<accession>A0AA94KVX8</accession>
<sequence length="214" mass="23732">MAKATKVVHKMKVDPETKHARELHELEQLLMEHKEVLGDLLSIADKMKDREILDMVGSSLGQSDKVIHRIVTALEDSDAPQSIKNLLLLFQLLGTINMSEIEPLVLKLNTGIAKAAEYEHKNKPAGYSGLLGALKDPEVIEGANVLLQILKGMGTSKDAEENVKPQKERVQNPEREMDEEENHPDTKKLPKPYGYALAAGTGALLMIPLVFLRK</sequence>
<name>A0AA94KVX8_9STAP</name>